<dbReference type="AlphaFoldDB" id="A0A9E7NB41"/>
<feature type="transmembrane region" description="Helical" evidence="1">
    <location>
        <begin position="93"/>
        <end position="110"/>
    </location>
</feature>
<feature type="transmembrane region" description="Helical" evidence="1">
    <location>
        <begin position="25"/>
        <end position="44"/>
    </location>
</feature>
<sequence length="223" mass="23916">MTVALASFQVGILVILLEALRRRDAAAATNALVSFAVTLLPAAVEYIAESGFGTSIAFGTDLPLWIAVAGFLHAVGMLGPYDSVWWWDHLTHLVSAALVAALVYAGFLVLTTTLGLWQIGLLTIGVTFVIGILWELLEILARRVGIRYDVEPVLVHYGWRDTAFDLVFDVLGALLVVLFDLQLFVPAADRSLEPRGVTVIGASVLVFAVALVVLALDARSGES</sequence>
<protein>
    <submittedName>
        <fullName evidence="2">Uncharacterized protein</fullName>
    </submittedName>
</protein>
<accession>A0A9E7NB41</accession>
<organism evidence="2 3">
    <name type="scientific">Natronosalvus rutilus</name>
    <dbReference type="NCBI Taxonomy" id="2953753"/>
    <lineage>
        <taxon>Archaea</taxon>
        <taxon>Methanobacteriati</taxon>
        <taxon>Methanobacteriota</taxon>
        <taxon>Stenosarchaea group</taxon>
        <taxon>Halobacteria</taxon>
        <taxon>Halobacteriales</taxon>
        <taxon>Natrialbaceae</taxon>
        <taxon>Natronosalvus</taxon>
    </lineage>
</organism>
<dbReference type="KEGG" id="sawl:NGM29_00285"/>
<feature type="transmembrane region" description="Helical" evidence="1">
    <location>
        <begin position="166"/>
        <end position="185"/>
    </location>
</feature>
<feature type="transmembrane region" description="Helical" evidence="1">
    <location>
        <begin position="197"/>
        <end position="216"/>
    </location>
</feature>
<feature type="transmembrane region" description="Helical" evidence="1">
    <location>
        <begin position="116"/>
        <end position="137"/>
    </location>
</feature>
<dbReference type="GeneID" id="73288437"/>
<reference evidence="2" key="1">
    <citation type="submission" date="2022-06" db="EMBL/GenBank/DDBJ databases">
        <title>Diverse halophilic archaea isolated from saline environments.</title>
        <authorList>
            <person name="Cui H.-L."/>
        </authorList>
    </citation>
    <scope>NUCLEOTIDE SEQUENCE</scope>
    <source>
        <strain evidence="2">WLHS1</strain>
    </source>
</reference>
<dbReference type="EMBL" id="CP100355">
    <property type="protein sequence ID" value="UTF53764.1"/>
    <property type="molecule type" value="Genomic_DNA"/>
</dbReference>
<dbReference type="RefSeq" id="WP_254158284.1">
    <property type="nucleotide sequence ID" value="NZ_CP100355.1"/>
</dbReference>
<proteinExistence type="predicted"/>
<dbReference type="InterPro" id="IPR014509">
    <property type="entry name" value="YjdF-like"/>
</dbReference>
<dbReference type="Proteomes" id="UP001056855">
    <property type="component" value="Chromosome"/>
</dbReference>
<keyword evidence="1" id="KW-0812">Transmembrane</keyword>
<keyword evidence="1" id="KW-1133">Transmembrane helix</keyword>
<evidence type="ECO:0000313" key="3">
    <source>
        <dbReference type="Proteomes" id="UP001056855"/>
    </source>
</evidence>
<gene>
    <name evidence="2" type="ORF">NGM29_00285</name>
</gene>
<feature type="transmembrane region" description="Helical" evidence="1">
    <location>
        <begin position="64"/>
        <end position="81"/>
    </location>
</feature>
<dbReference type="Pfam" id="PF09997">
    <property type="entry name" value="DUF2238"/>
    <property type="match status" value="1"/>
</dbReference>
<keyword evidence="1" id="KW-0472">Membrane</keyword>
<evidence type="ECO:0000256" key="1">
    <source>
        <dbReference type="SAM" id="Phobius"/>
    </source>
</evidence>
<evidence type="ECO:0000313" key="2">
    <source>
        <dbReference type="EMBL" id="UTF53764.1"/>
    </source>
</evidence>
<keyword evidence="3" id="KW-1185">Reference proteome</keyword>
<name>A0A9E7NB41_9EURY</name>